<keyword evidence="2" id="KW-1185">Reference proteome</keyword>
<dbReference type="Proteomes" id="UP000199013">
    <property type="component" value="Unassembled WGS sequence"/>
</dbReference>
<dbReference type="Pfam" id="PF10825">
    <property type="entry name" value="DUF2752"/>
    <property type="match status" value="1"/>
</dbReference>
<protein>
    <recommendedName>
        <fullName evidence="3">DUF2752 domain-containing protein</fullName>
    </recommendedName>
</protein>
<dbReference type="EMBL" id="FLUV01000216">
    <property type="protein sequence ID" value="SBW18181.1"/>
    <property type="molecule type" value="Genomic_DNA"/>
</dbReference>
<proteinExistence type="predicted"/>
<gene>
    <name evidence="1" type="ORF">FDG2_0560</name>
</gene>
<evidence type="ECO:0008006" key="3">
    <source>
        <dbReference type="Google" id="ProtNLM"/>
    </source>
</evidence>
<dbReference type="InterPro" id="IPR021215">
    <property type="entry name" value="DUF2752"/>
</dbReference>
<reference evidence="2" key="1">
    <citation type="submission" date="2016-02" db="EMBL/GenBank/DDBJ databases">
        <authorList>
            <person name="Wibberg D."/>
        </authorList>
    </citation>
    <scope>NUCLEOTIDE SEQUENCE [LARGE SCALE GENOMIC DNA]</scope>
</reference>
<accession>A0A1C3NTW8</accession>
<organism evidence="1 2">
    <name type="scientific">Candidatus Protofrankia californiensis</name>
    <dbReference type="NCBI Taxonomy" id="1839754"/>
    <lineage>
        <taxon>Bacteria</taxon>
        <taxon>Bacillati</taxon>
        <taxon>Actinomycetota</taxon>
        <taxon>Actinomycetes</taxon>
        <taxon>Frankiales</taxon>
        <taxon>Frankiaceae</taxon>
        <taxon>Protofrankia</taxon>
    </lineage>
</organism>
<sequence>MLSASACALGVGYLVVADPHDPNTVMPVCPTKIVTGLDCPACGGLRLVHDLLHGHARAAVHDNLFILLCSPVLMYLIWRQGRAVSLGEQARVPRPLAYGLAGAALVWMAVRNLPGWPLTPTSI</sequence>
<dbReference type="AlphaFoldDB" id="A0A1C3NTW8"/>
<name>A0A1C3NTW8_9ACTN</name>
<evidence type="ECO:0000313" key="2">
    <source>
        <dbReference type="Proteomes" id="UP000199013"/>
    </source>
</evidence>
<evidence type="ECO:0000313" key="1">
    <source>
        <dbReference type="EMBL" id="SBW18181.1"/>
    </source>
</evidence>